<dbReference type="EMBL" id="CM055092">
    <property type="protein sequence ID" value="KAJ7570508.1"/>
    <property type="molecule type" value="Genomic_DNA"/>
</dbReference>
<evidence type="ECO:0000313" key="1">
    <source>
        <dbReference type="EMBL" id="KAJ7570508.1"/>
    </source>
</evidence>
<name>A0ACC2EVJ8_DIPCM</name>
<gene>
    <name evidence="1" type="ORF">O6H91_01G123300</name>
</gene>
<evidence type="ECO:0000313" key="2">
    <source>
        <dbReference type="Proteomes" id="UP001162992"/>
    </source>
</evidence>
<keyword evidence="2" id="KW-1185">Reference proteome</keyword>
<sequence length="105" mass="12571">MDLQENLASPYYQCKHTYLGRYLTLDSRFLFSLHTLKKKKFIEIFVDSMFVCVDSMLDYMVYCKNIFMTLRYEKQRVGSIEDTNNKLSSVELKQILNLHINFVLH</sequence>
<organism evidence="1 2">
    <name type="scientific">Diphasiastrum complanatum</name>
    <name type="common">Issler's clubmoss</name>
    <name type="synonym">Lycopodium complanatum</name>
    <dbReference type="NCBI Taxonomy" id="34168"/>
    <lineage>
        <taxon>Eukaryota</taxon>
        <taxon>Viridiplantae</taxon>
        <taxon>Streptophyta</taxon>
        <taxon>Embryophyta</taxon>
        <taxon>Tracheophyta</taxon>
        <taxon>Lycopodiopsida</taxon>
        <taxon>Lycopodiales</taxon>
        <taxon>Lycopodiaceae</taxon>
        <taxon>Lycopodioideae</taxon>
        <taxon>Diphasiastrum</taxon>
    </lineage>
</organism>
<comment type="caution">
    <text evidence="1">The sequence shown here is derived from an EMBL/GenBank/DDBJ whole genome shotgun (WGS) entry which is preliminary data.</text>
</comment>
<protein>
    <submittedName>
        <fullName evidence="1">Uncharacterized protein</fullName>
    </submittedName>
</protein>
<reference evidence="2" key="1">
    <citation type="journal article" date="2024" name="Proc. Natl. Acad. Sci. U.S.A.">
        <title>Extraordinary preservation of gene collinearity over three hundred million years revealed in homosporous lycophytes.</title>
        <authorList>
            <person name="Li C."/>
            <person name="Wickell D."/>
            <person name="Kuo L.Y."/>
            <person name="Chen X."/>
            <person name="Nie B."/>
            <person name="Liao X."/>
            <person name="Peng D."/>
            <person name="Ji J."/>
            <person name="Jenkins J."/>
            <person name="Williams M."/>
            <person name="Shu S."/>
            <person name="Plott C."/>
            <person name="Barry K."/>
            <person name="Rajasekar S."/>
            <person name="Grimwood J."/>
            <person name="Han X."/>
            <person name="Sun S."/>
            <person name="Hou Z."/>
            <person name="He W."/>
            <person name="Dai G."/>
            <person name="Sun C."/>
            <person name="Schmutz J."/>
            <person name="Leebens-Mack J.H."/>
            <person name="Li F.W."/>
            <person name="Wang L."/>
        </authorList>
    </citation>
    <scope>NUCLEOTIDE SEQUENCE [LARGE SCALE GENOMIC DNA]</scope>
    <source>
        <strain evidence="2">cv. PW_Plant_1</strain>
    </source>
</reference>
<accession>A0ACC2EVJ8</accession>
<dbReference type="Proteomes" id="UP001162992">
    <property type="component" value="Chromosome 1"/>
</dbReference>
<proteinExistence type="predicted"/>